<dbReference type="GO" id="GO:0008703">
    <property type="term" value="F:5-amino-6-(5-phosphoribosylamino)uracil reductase activity"/>
    <property type="evidence" value="ECO:0007669"/>
    <property type="project" value="InterPro"/>
</dbReference>
<dbReference type="Pfam" id="PF01872">
    <property type="entry name" value="RibD_C"/>
    <property type="match status" value="1"/>
</dbReference>
<comment type="caution">
    <text evidence="2">The sequence shown here is derived from an EMBL/GenBank/DDBJ whole genome shotgun (WGS) entry which is preliminary data.</text>
</comment>
<proteinExistence type="predicted"/>
<dbReference type="Gene3D" id="3.40.430.10">
    <property type="entry name" value="Dihydrofolate Reductase, subunit A"/>
    <property type="match status" value="1"/>
</dbReference>
<dbReference type="OrthoDB" id="2313602at2"/>
<dbReference type="EMBL" id="SMKR01000030">
    <property type="protein sequence ID" value="TDD27748.1"/>
    <property type="molecule type" value="Genomic_DNA"/>
</dbReference>
<evidence type="ECO:0000313" key="2">
    <source>
        <dbReference type="EMBL" id="TDD27748.1"/>
    </source>
</evidence>
<dbReference type="InterPro" id="IPR002734">
    <property type="entry name" value="RibDG_C"/>
</dbReference>
<dbReference type="InterPro" id="IPR024072">
    <property type="entry name" value="DHFR-like_dom_sf"/>
</dbReference>
<organism evidence="2 3">
    <name type="scientific">Kribbella turkmenica</name>
    <dbReference type="NCBI Taxonomy" id="2530375"/>
    <lineage>
        <taxon>Bacteria</taxon>
        <taxon>Bacillati</taxon>
        <taxon>Actinomycetota</taxon>
        <taxon>Actinomycetes</taxon>
        <taxon>Propionibacteriales</taxon>
        <taxon>Kribbellaceae</taxon>
        <taxon>Kribbella</taxon>
    </lineage>
</organism>
<dbReference type="SUPFAM" id="SSF53597">
    <property type="entry name" value="Dihydrofolate reductase-like"/>
    <property type="match status" value="1"/>
</dbReference>
<sequence length="204" mass="22296">MVSMRPRPDWHWTHRRLDGRLLGDERSTRMTGIVVWHMTLSLDGYIAGPDDNLNWYAASSGPSEIGDEVARAAGAFLTGGRLITEDFDFDRSRPYGGDWDGRTFIYTHKDPASAPHPDLTYLSGDIRDVAAAALAGAGGKNLIVSGGTVPGLCLDAGLVDEVVLHYVPALLGDGIPVYRSPGLAYTQLELLRTESLNLWFRVKK</sequence>
<dbReference type="GO" id="GO:0009231">
    <property type="term" value="P:riboflavin biosynthetic process"/>
    <property type="evidence" value="ECO:0007669"/>
    <property type="project" value="InterPro"/>
</dbReference>
<evidence type="ECO:0000313" key="3">
    <source>
        <dbReference type="Proteomes" id="UP000295172"/>
    </source>
</evidence>
<feature type="domain" description="Bacterial bifunctional deaminase-reductase C-terminal" evidence="1">
    <location>
        <begin position="130"/>
        <end position="195"/>
    </location>
</feature>
<reference evidence="2 3" key="1">
    <citation type="submission" date="2019-02" db="EMBL/GenBank/DDBJ databases">
        <title>Draft genome sequences of novel Actinobacteria.</title>
        <authorList>
            <person name="Sahin N."/>
            <person name="Ay H."/>
            <person name="Saygin H."/>
        </authorList>
    </citation>
    <scope>NUCLEOTIDE SEQUENCE [LARGE SCALE GENOMIC DNA]</scope>
    <source>
        <strain evidence="2 3">16K104</strain>
    </source>
</reference>
<name>A0A4R4XAV6_9ACTN</name>
<gene>
    <name evidence="2" type="ORF">E1218_09515</name>
</gene>
<dbReference type="AlphaFoldDB" id="A0A4R4XAV6"/>
<accession>A0A4R4XAV6</accession>
<dbReference type="Proteomes" id="UP000295172">
    <property type="component" value="Unassembled WGS sequence"/>
</dbReference>
<evidence type="ECO:0000259" key="1">
    <source>
        <dbReference type="Pfam" id="PF01872"/>
    </source>
</evidence>
<keyword evidence="3" id="KW-1185">Reference proteome</keyword>
<protein>
    <recommendedName>
        <fullName evidence="1">Bacterial bifunctional deaminase-reductase C-terminal domain-containing protein</fullName>
    </recommendedName>
</protein>